<protein>
    <submittedName>
        <fullName evidence="3">Alpha/beta hydrolase</fullName>
    </submittedName>
</protein>
<dbReference type="AlphaFoldDB" id="A0A4R5ESZ3"/>
<evidence type="ECO:0000259" key="2">
    <source>
        <dbReference type="Pfam" id="PF20434"/>
    </source>
</evidence>
<reference evidence="3 4" key="1">
    <citation type="submission" date="2019-03" db="EMBL/GenBank/DDBJ databases">
        <authorList>
            <person name="Zhang S."/>
        </authorList>
    </citation>
    <scope>NUCLEOTIDE SEQUENCE [LARGE SCALE GENOMIC DNA]</scope>
    <source>
        <strain evidence="3 4">S4J41</strain>
    </source>
</reference>
<dbReference type="PANTHER" id="PTHR48081">
    <property type="entry name" value="AB HYDROLASE SUPERFAMILY PROTEIN C4A8.06C"/>
    <property type="match status" value="1"/>
</dbReference>
<dbReference type="Pfam" id="PF20434">
    <property type="entry name" value="BD-FAE"/>
    <property type="match status" value="1"/>
</dbReference>
<dbReference type="OrthoDB" id="9771666at2"/>
<dbReference type="InterPro" id="IPR050300">
    <property type="entry name" value="GDXG_lipolytic_enzyme"/>
</dbReference>
<name>A0A4R5ESZ3_9RHOB</name>
<sequence length="304" mass="32001">MSLSGFDTALDVQLDQATVDRDYFARGSVSDDAFASATARYATGTAAAQVFATALDQPYDLGSGERIDIYGTVPGQLRPVILFIHGGYWRALGRKDSGFMAPALAEAGIATAVPDYTLAPAVNLTEIVRQMRAALAWLWTNAARQGIDRNRIIVSGSSAGGHLAGTLLSGGWQAAMGLPETPVAAALPISGLFDLAPIARTYPDAWMQFTEDEIALLSPLRQLPARGCPICLALGANEAAGFARQSAAYDTAWRAAGFSSEVFAVPGRHHFDVVLDLADPSTALFGKLVALVESTADQPGRITS</sequence>
<comment type="caution">
    <text evidence="3">The sequence shown here is derived from an EMBL/GenBank/DDBJ whole genome shotgun (WGS) entry which is preliminary data.</text>
</comment>
<accession>A0A4R5ESZ3</accession>
<organism evidence="3 4">
    <name type="scientific">Antarcticimicrobium sediminis</name>
    <dbReference type="NCBI Taxonomy" id="2546227"/>
    <lineage>
        <taxon>Bacteria</taxon>
        <taxon>Pseudomonadati</taxon>
        <taxon>Pseudomonadota</taxon>
        <taxon>Alphaproteobacteria</taxon>
        <taxon>Rhodobacterales</taxon>
        <taxon>Paracoccaceae</taxon>
        <taxon>Antarcticimicrobium</taxon>
    </lineage>
</organism>
<dbReference type="InterPro" id="IPR029058">
    <property type="entry name" value="AB_hydrolase_fold"/>
</dbReference>
<keyword evidence="1 3" id="KW-0378">Hydrolase</keyword>
<gene>
    <name evidence="3" type="ORF">E1B25_10515</name>
</gene>
<dbReference type="Gene3D" id="3.40.50.1820">
    <property type="entry name" value="alpha/beta hydrolase"/>
    <property type="match status" value="1"/>
</dbReference>
<proteinExistence type="predicted"/>
<dbReference type="EMBL" id="SMFP01000006">
    <property type="protein sequence ID" value="TDE37853.1"/>
    <property type="molecule type" value="Genomic_DNA"/>
</dbReference>
<evidence type="ECO:0000313" key="4">
    <source>
        <dbReference type="Proteomes" id="UP000294662"/>
    </source>
</evidence>
<evidence type="ECO:0000256" key="1">
    <source>
        <dbReference type="ARBA" id="ARBA00022801"/>
    </source>
</evidence>
<keyword evidence="4" id="KW-1185">Reference proteome</keyword>
<dbReference type="PANTHER" id="PTHR48081:SF33">
    <property type="entry name" value="KYNURENINE FORMAMIDASE"/>
    <property type="match status" value="1"/>
</dbReference>
<dbReference type="InterPro" id="IPR049492">
    <property type="entry name" value="BD-FAE-like_dom"/>
</dbReference>
<evidence type="ECO:0000313" key="3">
    <source>
        <dbReference type="EMBL" id="TDE37853.1"/>
    </source>
</evidence>
<dbReference type="Proteomes" id="UP000294662">
    <property type="component" value="Unassembled WGS sequence"/>
</dbReference>
<dbReference type="GO" id="GO:0016787">
    <property type="term" value="F:hydrolase activity"/>
    <property type="evidence" value="ECO:0007669"/>
    <property type="project" value="UniProtKB-KW"/>
</dbReference>
<feature type="domain" description="BD-FAE-like" evidence="2">
    <location>
        <begin position="76"/>
        <end position="165"/>
    </location>
</feature>
<dbReference type="SUPFAM" id="SSF53474">
    <property type="entry name" value="alpha/beta-Hydrolases"/>
    <property type="match status" value="1"/>
</dbReference>